<dbReference type="InterPro" id="IPR000859">
    <property type="entry name" value="CUB_dom"/>
</dbReference>
<evidence type="ECO:0000313" key="8">
    <source>
        <dbReference type="EnsemblMetazoa" id="CapteP201947"/>
    </source>
</evidence>
<feature type="transmembrane region" description="Helical" evidence="4">
    <location>
        <begin position="200"/>
        <end position="217"/>
    </location>
</feature>
<dbReference type="SUPFAM" id="SSF57424">
    <property type="entry name" value="LDL receptor-like module"/>
    <property type="match status" value="1"/>
</dbReference>
<dbReference type="PANTHER" id="PTHR24251:SF30">
    <property type="entry name" value="MEMBRANE FRIZZLED-RELATED PROTEIN"/>
    <property type="match status" value="1"/>
</dbReference>
<evidence type="ECO:0000259" key="6">
    <source>
        <dbReference type="PROSITE" id="PS01180"/>
    </source>
</evidence>
<dbReference type="InterPro" id="IPR002172">
    <property type="entry name" value="LDrepeatLR_classA_rpt"/>
</dbReference>
<accession>R7TCC3</accession>
<dbReference type="Gene3D" id="2.40.128.620">
    <property type="match status" value="1"/>
</dbReference>
<dbReference type="AlphaFoldDB" id="R7TCC3"/>
<evidence type="ECO:0000313" key="7">
    <source>
        <dbReference type="EMBL" id="ELT91368.1"/>
    </source>
</evidence>
<keyword evidence="5" id="KW-0732">Signal</keyword>
<evidence type="ECO:0000313" key="9">
    <source>
        <dbReference type="Proteomes" id="UP000014760"/>
    </source>
</evidence>
<dbReference type="Pfam" id="PF00431">
    <property type="entry name" value="CUB"/>
    <property type="match status" value="1"/>
</dbReference>
<reference evidence="8" key="3">
    <citation type="submission" date="2015-06" db="UniProtKB">
        <authorList>
            <consortium name="EnsemblMetazoa"/>
        </authorList>
    </citation>
    <scope>IDENTIFICATION</scope>
</reference>
<proteinExistence type="predicted"/>
<reference evidence="7 9" key="2">
    <citation type="journal article" date="2013" name="Nature">
        <title>Insights into bilaterian evolution from three spiralian genomes.</title>
        <authorList>
            <person name="Simakov O."/>
            <person name="Marletaz F."/>
            <person name="Cho S.J."/>
            <person name="Edsinger-Gonzales E."/>
            <person name="Havlak P."/>
            <person name="Hellsten U."/>
            <person name="Kuo D.H."/>
            <person name="Larsson T."/>
            <person name="Lv J."/>
            <person name="Arendt D."/>
            <person name="Savage R."/>
            <person name="Osoegawa K."/>
            <person name="de Jong P."/>
            <person name="Grimwood J."/>
            <person name="Chapman J.A."/>
            <person name="Shapiro H."/>
            <person name="Aerts A."/>
            <person name="Otillar R.P."/>
            <person name="Terry A.Y."/>
            <person name="Boore J.L."/>
            <person name="Grigoriev I.V."/>
            <person name="Lindberg D.R."/>
            <person name="Seaver E.C."/>
            <person name="Weisblat D.A."/>
            <person name="Putnam N.H."/>
            <person name="Rokhsar D.S."/>
        </authorList>
    </citation>
    <scope>NUCLEOTIDE SEQUENCE</scope>
    <source>
        <strain evidence="7 9">I ESC-2004</strain>
    </source>
</reference>
<dbReference type="Proteomes" id="UP000014760">
    <property type="component" value="Unassembled WGS sequence"/>
</dbReference>
<organism evidence="7">
    <name type="scientific">Capitella teleta</name>
    <name type="common">Polychaete worm</name>
    <dbReference type="NCBI Taxonomy" id="283909"/>
    <lineage>
        <taxon>Eukaryota</taxon>
        <taxon>Metazoa</taxon>
        <taxon>Spiralia</taxon>
        <taxon>Lophotrochozoa</taxon>
        <taxon>Annelida</taxon>
        <taxon>Polychaeta</taxon>
        <taxon>Sedentaria</taxon>
        <taxon>Scolecida</taxon>
        <taxon>Capitellidae</taxon>
        <taxon>Capitella</taxon>
    </lineage>
</organism>
<dbReference type="Gene3D" id="2.60.120.290">
    <property type="entry name" value="Spermadhesin, CUB domain"/>
    <property type="match status" value="1"/>
</dbReference>
<dbReference type="CDD" id="cd00112">
    <property type="entry name" value="LDLa"/>
    <property type="match status" value="1"/>
</dbReference>
<keyword evidence="2 3" id="KW-1015">Disulfide bond</keyword>
<sequence length="279" mass="30822">MRRRIFLITTLITAAISSINSSMDCGGFVVLSSREQGSISSPGYPSGYPPTVHCIWLIEAKAKEIIDLVIDDINTTDASGGCTDALEIRAGNSSADLLFSGCAAAGVAVASPSRWLWLRFFSDQVDQNSGFIVSYSARIATNDIDKTIPYEFLRCSVTSFRCANKECISTAYLCDGDNDCGCHGGCDEDRDLCNIPKTSVGIFILIVIAVILYENYASNTKRQREKRLALIRKTTTRATSNQLHSVGVNASSLCKRLLDSNSVFWFYRRTSRMWWKLLD</sequence>
<protein>
    <recommendedName>
        <fullName evidence="6">CUB domain-containing protein</fullName>
    </recommendedName>
</protein>
<feature type="domain" description="CUB" evidence="6">
    <location>
        <begin position="25"/>
        <end position="138"/>
    </location>
</feature>
<evidence type="ECO:0000256" key="1">
    <source>
        <dbReference type="ARBA" id="ARBA00022737"/>
    </source>
</evidence>
<keyword evidence="4" id="KW-0812">Transmembrane</keyword>
<keyword evidence="4" id="KW-0472">Membrane</keyword>
<dbReference type="InterPro" id="IPR035914">
    <property type="entry name" value="Sperma_CUB_dom_sf"/>
</dbReference>
<dbReference type="PROSITE" id="PS50068">
    <property type="entry name" value="LDLRA_2"/>
    <property type="match status" value="1"/>
</dbReference>
<dbReference type="EMBL" id="KB310543">
    <property type="protein sequence ID" value="ELT91368.1"/>
    <property type="molecule type" value="Genomic_DNA"/>
</dbReference>
<evidence type="ECO:0000256" key="4">
    <source>
        <dbReference type="SAM" id="Phobius"/>
    </source>
</evidence>
<dbReference type="HOGENOM" id="CLU_998349_0_0_1"/>
<dbReference type="EMBL" id="AMQN01002948">
    <property type="status" value="NOT_ANNOTATED_CDS"/>
    <property type="molecule type" value="Genomic_DNA"/>
</dbReference>
<evidence type="ECO:0000256" key="3">
    <source>
        <dbReference type="PROSITE-ProRule" id="PRU00124"/>
    </source>
</evidence>
<dbReference type="SMART" id="SM00192">
    <property type="entry name" value="LDLa"/>
    <property type="match status" value="1"/>
</dbReference>
<keyword evidence="9" id="KW-1185">Reference proteome</keyword>
<dbReference type="SUPFAM" id="SSF49854">
    <property type="entry name" value="Spermadhesin, CUB domain"/>
    <property type="match status" value="1"/>
</dbReference>
<name>R7TCC3_CAPTE</name>
<keyword evidence="4" id="KW-1133">Transmembrane helix</keyword>
<feature type="disulfide bond" evidence="3">
    <location>
        <begin position="155"/>
        <end position="167"/>
    </location>
</feature>
<dbReference type="SMART" id="SM00042">
    <property type="entry name" value="CUB"/>
    <property type="match status" value="1"/>
</dbReference>
<feature type="signal peptide" evidence="5">
    <location>
        <begin position="1"/>
        <end position="21"/>
    </location>
</feature>
<gene>
    <name evidence="7" type="ORF">CAPTEDRAFT_201947</name>
</gene>
<comment type="caution">
    <text evidence="3">Lacks conserved residue(s) required for the propagation of feature annotation.</text>
</comment>
<evidence type="ECO:0000256" key="5">
    <source>
        <dbReference type="SAM" id="SignalP"/>
    </source>
</evidence>
<dbReference type="InterPro" id="IPR036055">
    <property type="entry name" value="LDL_receptor-like_sf"/>
</dbReference>
<feature type="chain" id="PRO_5008786863" description="CUB domain-containing protein" evidence="5">
    <location>
        <begin position="22"/>
        <end position="279"/>
    </location>
</feature>
<reference evidence="9" key="1">
    <citation type="submission" date="2012-12" db="EMBL/GenBank/DDBJ databases">
        <authorList>
            <person name="Hellsten U."/>
            <person name="Grimwood J."/>
            <person name="Chapman J.A."/>
            <person name="Shapiro H."/>
            <person name="Aerts A."/>
            <person name="Otillar R.P."/>
            <person name="Terry A.Y."/>
            <person name="Boore J.L."/>
            <person name="Simakov O."/>
            <person name="Marletaz F."/>
            <person name="Cho S.-J."/>
            <person name="Edsinger-Gonzales E."/>
            <person name="Havlak P."/>
            <person name="Kuo D.-H."/>
            <person name="Larsson T."/>
            <person name="Lv J."/>
            <person name="Arendt D."/>
            <person name="Savage R."/>
            <person name="Osoegawa K."/>
            <person name="de Jong P."/>
            <person name="Lindberg D.R."/>
            <person name="Seaver E.C."/>
            <person name="Weisblat D.A."/>
            <person name="Putnam N.H."/>
            <person name="Grigoriev I.V."/>
            <person name="Rokhsar D.S."/>
        </authorList>
    </citation>
    <scope>NUCLEOTIDE SEQUENCE</scope>
    <source>
        <strain evidence="9">I ESC-2004</strain>
    </source>
</reference>
<keyword evidence="1" id="KW-0677">Repeat</keyword>
<dbReference type="CDD" id="cd00041">
    <property type="entry name" value="CUB"/>
    <property type="match status" value="1"/>
</dbReference>
<dbReference type="EnsemblMetazoa" id="CapteT201947">
    <property type="protein sequence ID" value="CapteP201947"/>
    <property type="gene ID" value="CapteG201947"/>
</dbReference>
<dbReference type="PROSITE" id="PS01180">
    <property type="entry name" value="CUB"/>
    <property type="match status" value="1"/>
</dbReference>
<dbReference type="PANTHER" id="PTHR24251">
    <property type="entry name" value="OVOCHYMASE-RELATED"/>
    <property type="match status" value="1"/>
</dbReference>
<evidence type="ECO:0000256" key="2">
    <source>
        <dbReference type="ARBA" id="ARBA00023157"/>
    </source>
</evidence>